<proteinExistence type="inferred from homology"/>
<dbReference type="SMART" id="SM00382">
    <property type="entry name" value="AAA"/>
    <property type="match status" value="1"/>
</dbReference>
<organism evidence="10 11">
    <name type="scientific">Achromobacter anxifer</name>
    <dbReference type="NCBI Taxonomy" id="1287737"/>
    <lineage>
        <taxon>Bacteria</taxon>
        <taxon>Pseudomonadati</taxon>
        <taxon>Pseudomonadota</taxon>
        <taxon>Betaproteobacteria</taxon>
        <taxon>Burkholderiales</taxon>
        <taxon>Alcaligenaceae</taxon>
        <taxon>Achromobacter</taxon>
    </lineage>
</organism>
<keyword evidence="3" id="KW-0813">Transport</keyword>
<dbReference type="GO" id="GO:0015424">
    <property type="term" value="F:ABC-type amino acid transporter activity"/>
    <property type="evidence" value="ECO:0007669"/>
    <property type="project" value="InterPro"/>
</dbReference>
<feature type="domain" description="ABC transporter" evidence="9">
    <location>
        <begin position="19"/>
        <end position="258"/>
    </location>
</feature>
<evidence type="ECO:0000256" key="3">
    <source>
        <dbReference type="ARBA" id="ARBA00022448"/>
    </source>
</evidence>
<dbReference type="PANTHER" id="PTHR43166:SF9">
    <property type="entry name" value="GLUTAMATE_ASPARTATE IMPORT ATP-BINDING PROTEIN GLTL"/>
    <property type="match status" value="1"/>
</dbReference>
<evidence type="ECO:0000256" key="4">
    <source>
        <dbReference type="ARBA" id="ARBA00022475"/>
    </source>
</evidence>
<keyword evidence="5" id="KW-0547">Nucleotide-binding</keyword>
<dbReference type="Pfam" id="PF00005">
    <property type="entry name" value="ABC_tran"/>
    <property type="match status" value="1"/>
</dbReference>
<evidence type="ECO:0000256" key="5">
    <source>
        <dbReference type="ARBA" id="ARBA00022741"/>
    </source>
</evidence>
<dbReference type="PIRSF" id="PIRSF039085">
    <property type="entry name" value="ABC_ATPase_HisP"/>
    <property type="match status" value="1"/>
</dbReference>
<name>A0A6S7E5A2_9BURK</name>
<evidence type="ECO:0000259" key="9">
    <source>
        <dbReference type="PROSITE" id="PS50893"/>
    </source>
</evidence>
<dbReference type="SUPFAM" id="SSF52540">
    <property type="entry name" value="P-loop containing nucleoside triphosphate hydrolases"/>
    <property type="match status" value="1"/>
</dbReference>
<keyword evidence="7" id="KW-0029">Amino-acid transport</keyword>
<dbReference type="CDD" id="cd03262">
    <property type="entry name" value="ABC_HisP_GlnQ"/>
    <property type="match status" value="1"/>
</dbReference>
<dbReference type="InterPro" id="IPR030679">
    <property type="entry name" value="ABC_ATPase_HisP-typ"/>
</dbReference>
<keyword evidence="11" id="KW-1185">Reference proteome</keyword>
<dbReference type="Gene3D" id="3.40.50.300">
    <property type="entry name" value="P-loop containing nucleotide triphosphate hydrolases"/>
    <property type="match status" value="1"/>
</dbReference>
<evidence type="ECO:0000256" key="1">
    <source>
        <dbReference type="ARBA" id="ARBA00004202"/>
    </source>
</evidence>
<keyword evidence="8" id="KW-0472">Membrane</keyword>
<gene>
    <name evidence="10" type="primary">glnQ_13</name>
    <name evidence="10" type="ORF">LMG26858_04020</name>
</gene>
<dbReference type="InterPro" id="IPR027417">
    <property type="entry name" value="P-loop_NTPase"/>
</dbReference>
<evidence type="ECO:0000313" key="11">
    <source>
        <dbReference type="Proteomes" id="UP000494117"/>
    </source>
</evidence>
<dbReference type="InterPro" id="IPR050086">
    <property type="entry name" value="MetN_ABC_transporter-like"/>
</dbReference>
<accession>A0A6S7E5A2</accession>
<dbReference type="InterPro" id="IPR003439">
    <property type="entry name" value="ABC_transporter-like_ATP-bd"/>
</dbReference>
<evidence type="ECO:0000313" key="10">
    <source>
        <dbReference type="EMBL" id="CAB3896807.1"/>
    </source>
</evidence>
<dbReference type="Proteomes" id="UP000494117">
    <property type="component" value="Unassembled WGS sequence"/>
</dbReference>
<dbReference type="PROSITE" id="PS50893">
    <property type="entry name" value="ABC_TRANSPORTER_2"/>
    <property type="match status" value="1"/>
</dbReference>
<dbReference type="GO" id="GO:0005886">
    <property type="term" value="C:plasma membrane"/>
    <property type="evidence" value="ECO:0007669"/>
    <property type="project" value="UniProtKB-SubCell"/>
</dbReference>
<evidence type="ECO:0000256" key="6">
    <source>
        <dbReference type="ARBA" id="ARBA00022840"/>
    </source>
</evidence>
<dbReference type="PROSITE" id="PS00211">
    <property type="entry name" value="ABC_TRANSPORTER_1"/>
    <property type="match status" value="1"/>
</dbReference>
<dbReference type="FunFam" id="3.40.50.300:FF:000020">
    <property type="entry name" value="Amino acid ABC transporter ATP-binding component"/>
    <property type="match status" value="1"/>
</dbReference>
<dbReference type="InterPro" id="IPR003593">
    <property type="entry name" value="AAA+_ATPase"/>
</dbReference>
<reference evidence="10 11" key="1">
    <citation type="submission" date="2020-04" db="EMBL/GenBank/DDBJ databases">
        <authorList>
            <person name="De Canck E."/>
        </authorList>
    </citation>
    <scope>NUCLEOTIDE SEQUENCE [LARGE SCALE GENOMIC DNA]</scope>
    <source>
        <strain evidence="10 11">LMG 26858</strain>
    </source>
</reference>
<keyword evidence="4" id="KW-1003">Cell membrane</keyword>
<dbReference type="GO" id="GO:0005524">
    <property type="term" value="F:ATP binding"/>
    <property type="evidence" value="ECO:0007669"/>
    <property type="project" value="UniProtKB-KW"/>
</dbReference>
<comment type="similarity">
    <text evidence="2">Belongs to the ABC transporter superfamily.</text>
</comment>
<keyword evidence="6 10" id="KW-0067">ATP-binding</keyword>
<sequence>MNSAMNSATARAADPQEMIRIRGLRKAYGDHEVLRGIDFDVLPSQVVVVIGPSGSGKSTLLRCCNGLEVAQAGTIDICGQTLLDHGTLLPEAELNQLRMQVGMVFQGFNLFPHLSVLENVTVAPRKLRGMGREEANALAADLLDKVGLGQKMSAMPASLSGGQKQRVAIARALAMQPKVMLFDEPTSALDPELVGEVLQVMKLLAKEGMTMMVVTHEMGFARDVADVVAVMDGGVILESGSPDVIFTQPREPRTREFLQAVLSAGQGAA</sequence>
<dbReference type="PANTHER" id="PTHR43166">
    <property type="entry name" value="AMINO ACID IMPORT ATP-BINDING PROTEIN"/>
    <property type="match status" value="1"/>
</dbReference>
<dbReference type="EMBL" id="CADILG010000033">
    <property type="protein sequence ID" value="CAB3896807.1"/>
    <property type="molecule type" value="Genomic_DNA"/>
</dbReference>
<evidence type="ECO:0000256" key="7">
    <source>
        <dbReference type="ARBA" id="ARBA00022970"/>
    </source>
</evidence>
<dbReference type="AlphaFoldDB" id="A0A6S7E5A2"/>
<evidence type="ECO:0000256" key="8">
    <source>
        <dbReference type="ARBA" id="ARBA00023136"/>
    </source>
</evidence>
<dbReference type="InterPro" id="IPR017871">
    <property type="entry name" value="ABC_transporter-like_CS"/>
</dbReference>
<comment type="subcellular location">
    <subcellularLocation>
        <location evidence="1">Cell membrane</location>
        <topology evidence="1">Peripheral membrane protein</topology>
    </subcellularLocation>
</comment>
<protein>
    <submittedName>
        <fullName evidence="10">Glutamine transport ATP-binding protein GlnQ</fullName>
    </submittedName>
</protein>
<evidence type="ECO:0000256" key="2">
    <source>
        <dbReference type="ARBA" id="ARBA00005417"/>
    </source>
</evidence>
<dbReference type="GO" id="GO:0016887">
    <property type="term" value="F:ATP hydrolysis activity"/>
    <property type="evidence" value="ECO:0007669"/>
    <property type="project" value="InterPro"/>
</dbReference>